<dbReference type="AlphaFoldDB" id="F0ZFB1"/>
<dbReference type="InParanoid" id="F0ZFB1"/>
<name>F0ZFB1_DICPU</name>
<dbReference type="VEuPathDB" id="AmoebaDB:DICPUDRAFT_77002"/>
<dbReference type="KEGG" id="dpp:DICPUDRAFT_77002"/>
<proteinExistence type="predicted"/>
<evidence type="ECO:0000313" key="2">
    <source>
        <dbReference type="Proteomes" id="UP000001064"/>
    </source>
</evidence>
<evidence type="ECO:0000313" key="1">
    <source>
        <dbReference type="EMBL" id="EGC37354.1"/>
    </source>
</evidence>
<keyword evidence="2" id="KW-1185">Reference proteome</keyword>
<organism evidence="1 2">
    <name type="scientific">Dictyostelium purpureum</name>
    <name type="common">Slime mold</name>
    <dbReference type="NCBI Taxonomy" id="5786"/>
    <lineage>
        <taxon>Eukaryota</taxon>
        <taxon>Amoebozoa</taxon>
        <taxon>Evosea</taxon>
        <taxon>Eumycetozoa</taxon>
        <taxon>Dictyostelia</taxon>
        <taxon>Dictyosteliales</taxon>
        <taxon>Dictyosteliaceae</taxon>
        <taxon>Dictyostelium</taxon>
    </lineage>
</organism>
<sequence length="102" mass="11604">MSFADFQNLLVFKESFSDWGGSLPIAMQQAPVGVNTASAKKQEKIDVATMHKPKPEKEEVMIDDGSGKLTIWRFEEFQKFAIDPKNYGADEISINFIHNYLF</sequence>
<dbReference type="GeneID" id="10499988"/>
<dbReference type="OrthoDB" id="6375767at2759"/>
<gene>
    <name evidence="1" type="ORF">DICPUDRAFT_77002</name>
</gene>
<dbReference type="EMBL" id="GL871001">
    <property type="protein sequence ID" value="EGC37354.1"/>
    <property type="molecule type" value="Genomic_DNA"/>
</dbReference>
<dbReference type="RefSeq" id="XP_003286095.1">
    <property type="nucleotide sequence ID" value="XM_003286047.1"/>
</dbReference>
<accession>F0ZFB1</accession>
<dbReference type="STRING" id="5786.F0ZFB1"/>
<protein>
    <submittedName>
        <fullName evidence="1">Uncharacterized protein</fullName>
    </submittedName>
</protein>
<dbReference type="Proteomes" id="UP000001064">
    <property type="component" value="Unassembled WGS sequence"/>
</dbReference>
<reference evidence="2" key="1">
    <citation type="journal article" date="2011" name="Genome Biol.">
        <title>Comparative genomics of the social amoebae Dictyostelium discoideum and Dictyostelium purpureum.</title>
        <authorList>
            <consortium name="US DOE Joint Genome Institute (JGI-PGF)"/>
            <person name="Sucgang R."/>
            <person name="Kuo A."/>
            <person name="Tian X."/>
            <person name="Salerno W."/>
            <person name="Parikh A."/>
            <person name="Feasley C.L."/>
            <person name="Dalin E."/>
            <person name="Tu H."/>
            <person name="Huang E."/>
            <person name="Barry K."/>
            <person name="Lindquist E."/>
            <person name="Shapiro H."/>
            <person name="Bruce D."/>
            <person name="Schmutz J."/>
            <person name="Salamov A."/>
            <person name="Fey P."/>
            <person name="Gaudet P."/>
            <person name="Anjard C."/>
            <person name="Babu M.M."/>
            <person name="Basu S."/>
            <person name="Bushmanova Y."/>
            <person name="van der Wel H."/>
            <person name="Katoh-Kurasawa M."/>
            <person name="Dinh C."/>
            <person name="Coutinho P.M."/>
            <person name="Saito T."/>
            <person name="Elias M."/>
            <person name="Schaap P."/>
            <person name="Kay R.R."/>
            <person name="Henrissat B."/>
            <person name="Eichinger L."/>
            <person name="Rivero F."/>
            <person name="Putnam N.H."/>
            <person name="West C.M."/>
            <person name="Loomis W.F."/>
            <person name="Chisholm R.L."/>
            <person name="Shaulsky G."/>
            <person name="Strassmann J.E."/>
            <person name="Queller D.C."/>
            <person name="Kuspa A."/>
            <person name="Grigoriev I.V."/>
        </authorList>
    </citation>
    <scope>NUCLEOTIDE SEQUENCE [LARGE SCALE GENOMIC DNA]</scope>
    <source>
        <strain evidence="2">QSDP1</strain>
    </source>
</reference>